<protein>
    <submittedName>
        <fullName evidence="3">Arginase/deacetylase</fullName>
    </submittedName>
</protein>
<keyword evidence="4" id="KW-1185">Reference proteome</keyword>
<gene>
    <name evidence="3" type="ORF">SCHPADRAFT_1003238</name>
</gene>
<organism evidence="3 4">
    <name type="scientific">Schizopora paradoxa</name>
    <dbReference type="NCBI Taxonomy" id="27342"/>
    <lineage>
        <taxon>Eukaryota</taxon>
        <taxon>Fungi</taxon>
        <taxon>Dikarya</taxon>
        <taxon>Basidiomycota</taxon>
        <taxon>Agaricomycotina</taxon>
        <taxon>Agaricomycetes</taxon>
        <taxon>Hymenochaetales</taxon>
        <taxon>Schizoporaceae</taxon>
        <taxon>Schizopora</taxon>
    </lineage>
</organism>
<dbReference type="GO" id="GO:0010468">
    <property type="term" value="P:regulation of gene expression"/>
    <property type="evidence" value="ECO:0007669"/>
    <property type="project" value="UniProtKB-ARBA"/>
</dbReference>
<name>A0A0H2QYM1_9AGAM</name>
<dbReference type="InterPro" id="IPR037138">
    <property type="entry name" value="His_deacetylse_dom_sf"/>
</dbReference>
<dbReference type="EMBL" id="KQ086467">
    <property type="protein sequence ID" value="KLO04670.1"/>
    <property type="molecule type" value="Genomic_DNA"/>
</dbReference>
<feature type="domain" description="Histone deacetylase" evidence="2">
    <location>
        <begin position="136"/>
        <end position="441"/>
    </location>
</feature>
<dbReference type="PRINTS" id="PR01270">
    <property type="entry name" value="HDASUPER"/>
</dbReference>
<dbReference type="InterPro" id="IPR023801">
    <property type="entry name" value="His_deacetylse_dom"/>
</dbReference>
<dbReference type="InterPro" id="IPR000286">
    <property type="entry name" value="HDACs"/>
</dbReference>
<dbReference type="PANTHER" id="PTHR47558">
    <property type="entry name" value="HISTONE DEACETYLASE HOS3"/>
    <property type="match status" value="1"/>
</dbReference>
<dbReference type="SUPFAM" id="SSF52768">
    <property type="entry name" value="Arginase/deacetylase"/>
    <property type="match status" value="1"/>
</dbReference>
<dbReference type="CDD" id="cd09998">
    <property type="entry name" value="HDAC_Hos3"/>
    <property type="match status" value="1"/>
</dbReference>
<dbReference type="GO" id="GO:0004407">
    <property type="term" value="F:histone deacetylase activity"/>
    <property type="evidence" value="ECO:0007669"/>
    <property type="project" value="TreeGrafter"/>
</dbReference>
<sequence length="605" mass="65928">MATDDVQAQNLTKRPSEISPMTAIYLQDACYKHRYMRTNDHSDIVERPERLRAVKIGLAAAIARLEELSDSTAKLETKEGEDDTGKDLADALEKLDLLQDNAPAATVVNIIKSSASINLLNNEAVKFVHGDIDGDVYLENLINWAKSSTEKVRKGESEIPLNLPQGDLYLCPGSLDAIQGALGTVCEAVDDVLSPSSTKGPISKAFVAVRPPGHHCGEDTPCGFCFVNNVTVASAHANLKHGIRKFVILDIDLHHGNGTQSIAWQINEETYRKTLESEGSGADTSRDLQVYYGSIHDILSFPCEDGKPDLVQAASVSIHGPHGQYIENIHLQPYTSDEDFWSTLYPNAYTKLLTKAQEFVELGQTNPSEVLVFISCGFDACEHEYSSMSRHGRRVPTSFYYRFAKDTVAFAEKYAMGRVISVLEGGYSDRALTSGAMAHLCGLSGLPNVDETWWNVENLSAIEKATKKRRGGKVSLAGAVDKWLDRTVAIFSSIDTPLSPVPSHAKLPPPPSTMMLRERKPPAKGSASGTSTPKNSSRSPQRAKPKASKPAETVDDVLETLERLDLGGAKPESISAVPAMTSQTQDGDKKLPRVILRVKDPALED</sequence>
<dbReference type="InterPro" id="IPR053244">
    <property type="entry name" value="HDAC_HD_type_1"/>
</dbReference>
<proteinExistence type="predicted"/>
<feature type="compositionally biased region" description="Basic and acidic residues" evidence="1">
    <location>
        <begin position="586"/>
        <end position="605"/>
    </location>
</feature>
<dbReference type="PANTHER" id="PTHR47558:SF1">
    <property type="entry name" value="HISTONE DEACETYLASE HOS3"/>
    <property type="match status" value="1"/>
</dbReference>
<feature type="compositionally biased region" description="Polar residues" evidence="1">
    <location>
        <begin position="527"/>
        <end position="540"/>
    </location>
</feature>
<dbReference type="Proteomes" id="UP000053477">
    <property type="component" value="Unassembled WGS sequence"/>
</dbReference>
<dbReference type="AlphaFoldDB" id="A0A0H2QYM1"/>
<evidence type="ECO:0000259" key="2">
    <source>
        <dbReference type="Pfam" id="PF00850"/>
    </source>
</evidence>
<dbReference type="OrthoDB" id="5232919at2759"/>
<dbReference type="Pfam" id="PF00850">
    <property type="entry name" value="Hist_deacetyl"/>
    <property type="match status" value="1"/>
</dbReference>
<dbReference type="GO" id="GO:0005634">
    <property type="term" value="C:nucleus"/>
    <property type="evidence" value="ECO:0007669"/>
    <property type="project" value="TreeGrafter"/>
</dbReference>
<dbReference type="Gene3D" id="3.40.800.20">
    <property type="entry name" value="Histone deacetylase domain"/>
    <property type="match status" value="1"/>
</dbReference>
<feature type="region of interest" description="Disordered" evidence="1">
    <location>
        <begin position="499"/>
        <end position="605"/>
    </location>
</feature>
<evidence type="ECO:0000313" key="4">
    <source>
        <dbReference type="Proteomes" id="UP000053477"/>
    </source>
</evidence>
<accession>A0A0H2QYM1</accession>
<evidence type="ECO:0000256" key="1">
    <source>
        <dbReference type="SAM" id="MobiDB-lite"/>
    </source>
</evidence>
<dbReference type="STRING" id="27342.A0A0H2QYM1"/>
<dbReference type="InParanoid" id="A0A0H2QYM1"/>
<reference evidence="3 4" key="1">
    <citation type="submission" date="2015-04" db="EMBL/GenBank/DDBJ databases">
        <title>Complete genome sequence of Schizopora paradoxa KUC8140, a cosmopolitan wood degrader in East Asia.</title>
        <authorList>
            <consortium name="DOE Joint Genome Institute"/>
            <person name="Min B."/>
            <person name="Park H."/>
            <person name="Jang Y."/>
            <person name="Kim J.-J."/>
            <person name="Kim K.H."/>
            <person name="Pangilinan J."/>
            <person name="Lipzen A."/>
            <person name="Riley R."/>
            <person name="Grigoriev I.V."/>
            <person name="Spatafora J.W."/>
            <person name="Choi I.-G."/>
        </authorList>
    </citation>
    <scope>NUCLEOTIDE SEQUENCE [LARGE SCALE GENOMIC DNA]</scope>
    <source>
        <strain evidence="3 4">KUC8140</strain>
    </source>
</reference>
<evidence type="ECO:0000313" key="3">
    <source>
        <dbReference type="EMBL" id="KLO04670.1"/>
    </source>
</evidence>
<dbReference type="InterPro" id="IPR023696">
    <property type="entry name" value="Ureohydrolase_dom_sf"/>
</dbReference>